<feature type="chain" id="PRO_5045416601" evidence="1">
    <location>
        <begin position="20"/>
        <end position="695"/>
    </location>
</feature>
<evidence type="ECO:0000313" key="3">
    <source>
        <dbReference type="Proteomes" id="UP001595805"/>
    </source>
</evidence>
<name>A0ABV8AN13_9BACT</name>
<keyword evidence="1" id="KW-0732">Signal</keyword>
<gene>
    <name evidence="2" type="ORF">ACFOSV_03075</name>
</gene>
<dbReference type="EMBL" id="JBHRZS010000003">
    <property type="protein sequence ID" value="MFC3879139.1"/>
    <property type="molecule type" value="Genomic_DNA"/>
</dbReference>
<dbReference type="Proteomes" id="UP001595805">
    <property type="component" value="Unassembled WGS sequence"/>
</dbReference>
<reference evidence="3" key="1">
    <citation type="journal article" date="2019" name="Int. J. Syst. Evol. Microbiol.">
        <title>The Global Catalogue of Microorganisms (GCM) 10K type strain sequencing project: providing services to taxonomists for standard genome sequencing and annotation.</title>
        <authorList>
            <consortium name="The Broad Institute Genomics Platform"/>
            <consortium name="The Broad Institute Genome Sequencing Center for Infectious Disease"/>
            <person name="Wu L."/>
            <person name="Ma J."/>
        </authorList>
    </citation>
    <scope>NUCLEOTIDE SEQUENCE [LARGE SCALE GENOMIC DNA]</scope>
    <source>
        <strain evidence="3">CCUG 60523</strain>
    </source>
</reference>
<evidence type="ECO:0000256" key="1">
    <source>
        <dbReference type="SAM" id="SignalP"/>
    </source>
</evidence>
<proteinExistence type="predicted"/>
<sequence length="695" mass="77277">MIPRILLCLCFFASSLAWGQERYSLQTNVEVWQDDQKVNSPFSGGVNSAQIQTLDLTGDGVEEWVIWDINSRQLQVFAKDGDQFTHLPELSYAFPEDINGFLVIKDFDGDGKGDLFTSTALGIKVYKNTSVGNNPSFEIASPVLRLDTGPNIQANNLDTPLLQDLDSDGDLDLIIFNFASGDFLEFYKNTSIERKGVADIDGFKFPVSFWGEFVFCACAEFSFGATCEGLPISQNSLSDPNARILHAGGHSILYEDFDGDGLSDLLLGRDECDILYFLPNKGTEVSPVFDEFQTELPGYGSLPAFQRFHVGRLIGDDLIISLNTNESSFNFTIDFAESIVRLDGSAAEATPVLQDQNFDLGENTRPFFRGNKSSGNLWLSYNTTTASGTQSELASLSLSNGILTVKENVEPSLSNLRLLDAQYLEFVDQQGINHQIVSGIRYENSIPTQQLFRFDQGNYMDFDLSGYSPSRGDYLQFFEYSAQDYMLVAARNGSLSLYSIDFATQSSTLLEEDFLNFRDNPANRNLFVAVWQKENPDLYTSDQLGRVIHIPNFMESELREEIQIEIGNQLFPTRLGRINALTVIPPLFSEAPDLLLGSSGGGLIYLTGSNTNSPGEGEYLLKIFPNPSTGPIKILSNRSAKGRIVTAMGQVLLDDIEILANQELQIQGMPWTPGLYILQVSVDDEFLESRKFYIQ</sequence>
<dbReference type="NCBIfam" id="TIGR04183">
    <property type="entry name" value="Por_Secre_tail"/>
    <property type="match status" value="1"/>
</dbReference>
<organism evidence="2 3">
    <name type="scientific">Algoriphagus namhaensis</name>
    <dbReference type="NCBI Taxonomy" id="915353"/>
    <lineage>
        <taxon>Bacteria</taxon>
        <taxon>Pseudomonadati</taxon>
        <taxon>Bacteroidota</taxon>
        <taxon>Cytophagia</taxon>
        <taxon>Cytophagales</taxon>
        <taxon>Cyclobacteriaceae</taxon>
        <taxon>Algoriphagus</taxon>
    </lineage>
</organism>
<dbReference type="SUPFAM" id="SSF69318">
    <property type="entry name" value="Integrin alpha N-terminal domain"/>
    <property type="match status" value="1"/>
</dbReference>
<protein>
    <submittedName>
        <fullName evidence="2">T9SS type A sorting domain-containing protein</fullName>
    </submittedName>
</protein>
<dbReference type="InterPro" id="IPR028994">
    <property type="entry name" value="Integrin_alpha_N"/>
</dbReference>
<accession>A0ABV8AN13</accession>
<dbReference type="RefSeq" id="WP_377903283.1">
    <property type="nucleotide sequence ID" value="NZ_JBHRZS010000003.1"/>
</dbReference>
<dbReference type="InterPro" id="IPR026444">
    <property type="entry name" value="Secre_tail"/>
</dbReference>
<evidence type="ECO:0000313" key="2">
    <source>
        <dbReference type="EMBL" id="MFC3879139.1"/>
    </source>
</evidence>
<feature type="signal peptide" evidence="1">
    <location>
        <begin position="1"/>
        <end position="19"/>
    </location>
</feature>
<comment type="caution">
    <text evidence="2">The sequence shown here is derived from an EMBL/GenBank/DDBJ whole genome shotgun (WGS) entry which is preliminary data.</text>
</comment>
<keyword evidence="3" id="KW-1185">Reference proteome</keyword>